<keyword evidence="2" id="KW-0378">Hydrolase</keyword>
<protein>
    <recommendedName>
        <fullName evidence="6">Phosphoserine phosphatase</fullName>
    </recommendedName>
</protein>
<dbReference type="Pfam" id="PF12710">
    <property type="entry name" value="HAD"/>
    <property type="match status" value="1"/>
</dbReference>
<proteinExistence type="predicted"/>
<dbReference type="Proteomes" id="UP000244930">
    <property type="component" value="Chromosome"/>
</dbReference>
<dbReference type="EMBL" id="CP022187">
    <property type="protein sequence ID" value="AWI75759.1"/>
    <property type="molecule type" value="Genomic_DNA"/>
</dbReference>
<dbReference type="Gene3D" id="1.20.1440.100">
    <property type="entry name" value="SG protein - dephosphorylation function"/>
    <property type="match status" value="1"/>
</dbReference>
<evidence type="ECO:0000313" key="5">
    <source>
        <dbReference type="Proteomes" id="UP000244930"/>
    </source>
</evidence>
<dbReference type="RefSeq" id="WP_108949464.1">
    <property type="nucleotide sequence ID" value="NZ_CP022187.1"/>
</dbReference>
<dbReference type="InterPro" id="IPR050582">
    <property type="entry name" value="HAD-like_SerB"/>
</dbReference>
<evidence type="ECO:0000256" key="3">
    <source>
        <dbReference type="ARBA" id="ARBA00022842"/>
    </source>
</evidence>
<organism evidence="4 5">
    <name type="scientific">Parazoarcus communis</name>
    <dbReference type="NCBI Taxonomy" id="41977"/>
    <lineage>
        <taxon>Bacteria</taxon>
        <taxon>Pseudomonadati</taxon>
        <taxon>Pseudomonadota</taxon>
        <taxon>Betaproteobacteria</taxon>
        <taxon>Rhodocyclales</taxon>
        <taxon>Zoogloeaceae</taxon>
        <taxon>Parazoarcus</taxon>
    </lineage>
</organism>
<dbReference type="AlphaFoldDB" id="A0A2U8GPZ2"/>
<keyword evidence="1" id="KW-0479">Metal-binding</keyword>
<keyword evidence="3" id="KW-0460">Magnesium</keyword>
<name>A0A2U8GPZ2_9RHOO</name>
<dbReference type="GO" id="GO:0016787">
    <property type="term" value="F:hydrolase activity"/>
    <property type="evidence" value="ECO:0007669"/>
    <property type="project" value="UniProtKB-KW"/>
</dbReference>
<dbReference type="InterPro" id="IPR006385">
    <property type="entry name" value="HAD_hydro_SerB1"/>
</dbReference>
<reference evidence="4 5" key="1">
    <citation type="submission" date="2017-06" db="EMBL/GenBank/DDBJ databases">
        <title>Azoarcus.</title>
        <authorList>
            <person name="Woo J.-H."/>
            <person name="Kim H.-S."/>
        </authorList>
    </citation>
    <scope>NUCLEOTIDE SEQUENCE [LARGE SCALE GENOMIC DNA]</scope>
    <source>
        <strain evidence="4 5">TSPY31</strain>
    </source>
</reference>
<dbReference type="Gene3D" id="3.40.50.1000">
    <property type="entry name" value="HAD superfamily/HAD-like"/>
    <property type="match status" value="1"/>
</dbReference>
<dbReference type="GO" id="GO:0046872">
    <property type="term" value="F:metal ion binding"/>
    <property type="evidence" value="ECO:0007669"/>
    <property type="project" value="UniProtKB-KW"/>
</dbReference>
<dbReference type="InterPro" id="IPR023214">
    <property type="entry name" value="HAD_sf"/>
</dbReference>
<evidence type="ECO:0000313" key="4">
    <source>
        <dbReference type="EMBL" id="AWI75759.1"/>
    </source>
</evidence>
<accession>A0A2U8GPZ2</accession>
<sequence length="220" mass="24039">MSLALFDLDHTLLDGDSNTLWLEYLVDNGHVPATVLAAQADYMARYAAEQLDITDYYGFHLGLLGARPLSDWLPVRKAFVASCIAPRISVEALVVLAEHRAQGDTLAIITATHSFLSDAIGELLDVPVIASRAEVRKGGLTGRIEGPICFREQKQPCLIAWLRARGMDEGALKACRFYSDSANDLPLLEAVSHPVVVNADERLAAVAKARKWPALSWRCA</sequence>
<dbReference type="InterPro" id="IPR036412">
    <property type="entry name" value="HAD-like_sf"/>
</dbReference>
<gene>
    <name evidence="4" type="ORF">CEW83_11485</name>
</gene>
<dbReference type="KEGG" id="acom:CEW83_11485"/>
<dbReference type="PANTHER" id="PTHR43344">
    <property type="entry name" value="PHOSPHOSERINE PHOSPHATASE"/>
    <property type="match status" value="1"/>
</dbReference>
<dbReference type="NCBIfam" id="TIGR01488">
    <property type="entry name" value="HAD-SF-IB"/>
    <property type="match status" value="1"/>
</dbReference>
<dbReference type="SUPFAM" id="SSF56784">
    <property type="entry name" value="HAD-like"/>
    <property type="match status" value="1"/>
</dbReference>
<keyword evidence="5" id="KW-1185">Reference proteome</keyword>
<evidence type="ECO:0000256" key="2">
    <source>
        <dbReference type="ARBA" id="ARBA00022801"/>
    </source>
</evidence>
<evidence type="ECO:0000256" key="1">
    <source>
        <dbReference type="ARBA" id="ARBA00022723"/>
    </source>
</evidence>
<evidence type="ECO:0008006" key="6">
    <source>
        <dbReference type="Google" id="ProtNLM"/>
    </source>
</evidence>
<dbReference type="NCBIfam" id="TIGR01490">
    <property type="entry name" value="HAD-SF-IB-hyp1"/>
    <property type="match status" value="1"/>
</dbReference>
<dbReference type="PANTHER" id="PTHR43344:SF13">
    <property type="entry name" value="PHOSPHATASE RV3661-RELATED"/>
    <property type="match status" value="1"/>
</dbReference>